<feature type="compositionally biased region" description="Acidic residues" evidence="2">
    <location>
        <begin position="617"/>
        <end position="634"/>
    </location>
</feature>
<dbReference type="EMBL" id="MCGR01000017">
    <property type="protein sequence ID" value="ORY84733.1"/>
    <property type="molecule type" value="Genomic_DNA"/>
</dbReference>
<evidence type="ECO:0000256" key="1">
    <source>
        <dbReference type="SAM" id="Coils"/>
    </source>
</evidence>
<feature type="compositionally biased region" description="Acidic residues" evidence="2">
    <location>
        <begin position="653"/>
        <end position="671"/>
    </location>
</feature>
<evidence type="ECO:0000259" key="3">
    <source>
        <dbReference type="PROSITE" id="PS50181"/>
    </source>
</evidence>
<dbReference type="InterPro" id="IPR001810">
    <property type="entry name" value="F-box_dom"/>
</dbReference>
<feature type="domain" description="F-box" evidence="3">
    <location>
        <begin position="65"/>
        <end position="114"/>
    </location>
</feature>
<gene>
    <name evidence="4" type="ORF">BCR35DRAFT_351827</name>
</gene>
<evidence type="ECO:0000313" key="4">
    <source>
        <dbReference type="EMBL" id="ORY84733.1"/>
    </source>
</evidence>
<evidence type="ECO:0000313" key="5">
    <source>
        <dbReference type="Proteomes" id="UP000193467"/>
    </source>
</evidence>
<protein>
    <recommendedName>
        <fullName evidence="3">F-box domain-containing protein</fullName>
    </recommendedName>
</protein>
<reference evidence="4 5" key="1">
    <citation type="submission" date="2016-07" db="EMBL/GenBank/DDBJ databases">
        <title>Pervasive Adenine N6-methylation of Active Genes in Fungi.</title>
        <authorList>
            <consortium name="DOE Joint Genome Institute"/>
            <person name="Mondo S.J."/>
            <person name="Dannebaum R.O."/>
            <person name="Kuo R.C."/>
            <person name="Labutti K."/>
            <person name="Haridas S."/>
            <person name="Kuo A."/>
            <person name="Salamov A."/>
            <person name="Ahrendt S.R."/>
            <person name="Lipzen A."/>
            <person name="Sullivan W."/>
            <person name="Andreopoulos W.B."/>
            <person name="Clum A."/>
            <person name="Lindquist E."/>
            <person name="Daum C."/>
            <person name="Ramamoorthy G.K."/>
            <person name="Gryganskyi A."/>
            <person name="Culley D."/>
            <person name="Magnuson J.K."/>
            <person name="James T.Y."/>
            <person name="O'Malley M.A."/>
            <person name="Stajich J.E."/>
            <person name="Spatafora J.W."/>
            <person name="Visel A."/>
            <person name="Grigoriev I.V."/>
        </authorList>
    </citation>
    <scope>NUCLEOTIDE SEQUENCE [LARGE SCALE GENOMIC DNA]</scope>
    <source>
        <strain evidence="4 5">62-1032</strain>
    </source>
</reference>
<organism evidence="4 5">
    <name type="scientific">Leucosporidium creatinivorum</name>
    <dbReference type="NCBI Taxonomy" id="106004"/>
    <lineage>
        <taxon>Eukaryota</taxon>
        <taxon>Fungi</taxon>
        <taxon>Dikarya</taxon>
        <taxon>Basidiomycota</taxon>
        <taxon>Pucciniomycotina</taxon>
        <taxon>Microbotryomycetes</taxon>
        <taxon>Leucosporidiales</taxon>
        <taxon>Leucosporidium</taxon>
    </lineage>
</organism>
<feature type="compositionally biased region" description="Basic residues" evidence="2">
    <location>
        <begin position="639"/>
        <end position="650"/>
    </location>
</feature>
<dbReference type="InParanoid" id="A0A1Y2FL90"/>
<feature type="region of interest" description="Disordered" evidence="2">
    <location>
        <begin position="612"/>
        <end position="708"/>
    </location>
</feature>
<accession>A0A1Y2FL90</accession>
<evidence type="ECO:0000256" key="2">
    <source>
        <dbReference type="SAM" id="MobiDB-lite"/>
    </source>
</evidence>
<dbReference type="Proteomes" id="UP000193467">
    <property type="component" value="Unassembled WGS sequence"/>
</dbReference>
<name>A0A1Y2FL90_9BASI</name>
<feature type="region of interest" description="Disordered" evidence="2">
    <location>
        <begin position="236"/>
        <end position="257"/>
    </location>
</feature>
<feature type="region of interest" description="Disordered" evidence="2">
    <location>
        <begin position="26"/>
        <end position="57"/>
    </location>
</feature>
<feature type="compositionally biased region" description="Basic residues" evidence="2">
    <location>
        <begin position="37"/>
        <end position="49"/>
    </location>
</feature>
<proteinExistence type="predicted"/>
<dbReference type="InterPro" id="IPR036047">
    <property type="entry name" value="F-box-like_dom_sf"/>
</dbReference>
<dbReference type="Pfam" id="PF00646">
    <property type="entry name" value="F-box"/>
    <property type="match status" value="1"/>
</dbReference>
<sequence>MAGSRRKITKSAISYQEVDSDIDMQDEDRQVEASKVHTARKKARKTGKKVKQEVEKNKESDAPSLEIFLGAPLDILGEICSHLDPKDLVKLARTSKLFRSLLLSRSSRSIWLAARRAANLPPLEGLNEINYALLLNGTTYMECGSDHHSVQRDFILRTRHCKPCRKLLLTPSDTIKRLGLHPKATACVPATKLGPRRSWRKIYYVTSDLMEVNVTLNELQEDDDIAQDAWMSRRLATGTRTRKPKGTATESPESAEGDLIDETLQSNRRAEILQERRDREAKWQSLKIELEIAEWLEDDIDWYFDHIYRLTHWYSYGGVRYPPLARPLASFPSNDPEGWTDIKEQVEVQREADNTERRANMARHQAEQRKNQRASILRPYYNKMCIHQIGDNLTTFPRFEPFKSFASVKPFWEEEDSTVDDDSWEEALEAIEQEVEAYRIATRVKAITTILAANDDVPLSSLSSDPADYPEDEFGNAFFSKLTSHFYSSSGEGTKTYPDCLEFNRPGFLAPQWGGYGQHELDLTEDLDRRHVCVLRAILAAGNLDEDAATMGDVEALGSTLSWPANPLKFRAQRKHSPTSLMSEVLRRYRSNWKKPFPDLVFKHTPRAPFLPTCAADSDDEDSNDASEMSDDGEDVKPKTRLGKAFKRKQRDSDDDSEEDSNGSDNSDNDEAPSKKRSVKKGVVVKIEDESDGAIDEEESEEGSDQEE</sequence>
<dbReference type="AlphaFoldDB" id="A0A1Y2FL90"/>
<keyword evidence="5" id="KW-1185">Reference proteome</keyword>
<feature type="coiled-coil region" evidence="1">
    <location>
        <begin position="345"/>
        <end position="372"/>
    </location>
</feature>
<dbReference type="SUPFAM" id="SSF81383">
    <property type="entry name" value="F-box domain"/>
    <property type="match status" value="1"/>
</dbReference>
<comment type="caution">
    <text evidence="4">The sequence shown here is derived from an EMBL/GenBank/DDBJ whole genome shotgun (WGS) entry which is preliminary data.</text>
</comment>
<dbReference type="SMART" id="SM00256">
    <property type="entry name" value="FBOX"/>
    <property type="match status" value="1"/>
</dbReference>
<keyword evidence="1" id="KW-0175">Coiled coil</keyword>
<dbReference type="OrthoDB" id="2529758at2759"/>
<dbReference type="CDD" id="cd09917">
    <property type="entry name" value="F-box_SF"/>
    <property type="match status" value="1"/>
</dbReference>
<dbReference type="PROSITE" id="PS50181">
    <property type="entry name" value="FBOX"/>
    <property type="match status" value="1"/>
</dbReference>
<feature type="compositionally biased region" description="Acidic residues" evidence="2">
    <location>
        <begin position="689"/>
        <end position="708"/>
    </location>
</feature>